<dbReference type="AlphaFoldDB" id="A0A423T4T7"/>
<dbReference type="SUPFAM" id="SSF50729">
    <property type="entry name" value="PH domain-like"/>
    <property type="match status" value="1"/>
</dbReference>
<feature type="compositionally biased region" description="Gly residues" evidence="1">
    <location>
        <begin position="797"/>
        <end position="811"/>
    </location>
</feature>
<dbReference type="InterPro" id="IPR014352">
    <property type="entry name" value="FERM/acyl-CoA-bd_prot_sf"/>
</dbReference>
<evidence type="ECO:0000256" key="1">
    <source>
        <dbReference type="SAM" id="MobiDB-lite"/>
    </source>
</evidence>
<dbReference type="InterPro" id="IPR035963">
    <property type="entry name" value="FERM_2"/>
</dbReference>
<organism evidence="3 4">
    <name type="scientific">Penaeus vannamei</name>
    <name type="common">Whiteleg shrimp</name>
    <name type="synonym">Litopenaeus vannamei</name>
    <dbReference type="NCBI Taxonomy" id="6689"/>
    <lineage>
        <taxon>Eukaryota</taxon>
        <taxon>Metazoa</taxon>
        <taxon>Ecdysozoa</taxon>
        <taxon>Arthropoda</taxon>
        <taxon>Crustacea</taxon>
        <taxon>Multicrustacea</taxon>
        <taxon>Malacostraca</taxon>
        <taxon>Eumalacostraca</taxon>
        <taxon>Eucarida</taxon>
        <taxon>Decapoda</taxon>
        <taxon>Dendrobranchiata</taxon>
        <taxon>Penaeoidea</taxon>
        <taxon>Penaeidae</taxon>
        <taxon>Penaeus</taxon>
    </lineage>
</organism>
<feature type="region of interest" description="Disordered" evidence="1">
    <location>
        <begin position="772"/>
        <end position="837"/>
    </location>
</feature>
<dbReference type="SMART" id="SM01196">
    <property type="entry name" value="FERM_C"/>
    <property type="match status" value="1"/>
</dbReference>
<dbReference type="InterPro" id="IPR000299">
    <property type="entry name" value="FERM_domain"/>
</dbReference>
<feature type="region of interest" description="Disordered" evidence="1">
    <location>
        <begin position="310"/>
        <end position="341"/>
    </location>
</feature>
<sequence length="1009" mass="110226">MKEKEEDEAWCSPWADAVGLLSMDPRAALTPWTALPLMSPALRSALSAMTHHRPAHRLSLVDIFQLLVERLNGQDRLNYTATIRALYEEVLGPPQPPPQPPDPARRRNRSYSALEPKTSSSSSRRLTSHSWSSARRATSVEDLSNLNIPHKQAISHVNPILVSNSPSVNILQTPKGRAVIRMGSIQDVSLLNHSSLSSSDRMADDGIINVSLRRNLLQSKLQFHSIDNLSPAKENIQPRSLDGSRLFRGGGTMNPIQEVSPIKSPPTKSLLETSGCQTLSEDLTHPKISDFRLSPSKDARLGITVGRSATVAGDMKGPGMDLGNGPRVQKRVPPKKPPRARAMSVDNLLNAEAEMRQVKQEEIPKKRRMVTRTPSRLYRFADPSALVSHGTVDGRGPAILGPEFVVRSKEPVKMLSLLHGSQTQRSVVKKVTVVLLTGSRVELSCDPSVTRVNHVLQAVLEEESIALAHLLGLAVLGGGEFHFVAPQTKLHKVAPPGWKERHPTKDGLIQDNFTLHLRIMYYLKFSHVDEMDAPSRQLLYLQLRHDLLESRLPLSAELLLQLASLALQAEFGDQRHQDAGYFLPEHYVPEPLLRSRQAVHLTEELHKRHSTLTGLLYTVAQTRFISLIQDSQHYGTHYYHVTQDKGRQQLWLGIGREGVLVLGTGPPSLEAVCRATIYGWPSIKRLSYASHRLTLTLRSQEKAKIKFNLQENRSRHVFYLATVHKSFHRETSATPVDLPPPVGLHLVNAAVAGAQGAAPPAELLSALHARAPSSASSATTTARTSLSSAGTADEIPGVGGRLGEGGAQGEGVRGESERAPGPPSWPGGDTGVAAKSSEGLSRANFLSEILWRGGGDESDEVFSLENLENEQQWKQRERQKQQSQQEQKLDEKPADATPDGDASAEKKASPHRVFHQRSKSNIESGSVGSSGAGGAGGIAGGRAELSREFGSDESLLSSPKKGQTVRMGTRVSAAALQKRRLRSLEGLAQLPSLEELNTTPRAIVVGMFN</sequence>
<feature type="compositionally biased region" description="Basic residues" evidence="1">
    <location>
        <begin position="909"/>
        <end position="918"/>
    </location>
</feature>
<dbReference type="CDD" id="cd14473">
    <property type="entry name" value="FERM_B-lobe"/>
    <property type="match status" value="1"/>
</dbReference>
<dbReference type="STRING" id="6689.A0A423T4T7"/>
<dbReference type="OrthoDB" id="123971at2759"/>
<dbReference type="SMART" id="SM00295">
    <property type="entry name" value="B41"/>
    <property type="match status" value="1"/>
</dbReference>
<feature type="region of interest" description="Disordered" evidence="1">
    <location>
        <begin position="870"/>
        <end position="969"/>
    </location>
</feature>
<keyword evidence="4" id="KW-1185">Reference proteome</keyword>
<feature type="compositionally biased region" description="Low complexity" evidence="1">
    <location>
        <begin position="772"/>
        <end position="792"/>
    </location>
</feature>
<dbReference type="PANTHER" id="PTHR46900">
    <property type="entry name" value="TYROSINE-PROTEIN PHOSPHATASE NON-RECEPTOR TYPE 13"/>
    <property type="match status" value="1"/>
</dbReference>
<dbReference type="EMBL" id="QCYY01002324">
    <property type="protein sequence ID" value="ROT71248.1"/>
    <property type="molecule type" value="Genomic_DNA"/>
</dbReference>
<dbReference type="InterPro" id="IPR019748">
    <property type="entry name" value="FERM_central"/>
</dbReference>
<feature type="compositionally biased region" description="Basic residues" evidence="1">
    <location>
        <begin position="328"/>
        <end position="339"/>
    </location>
</feature>
<evidence type="ECO:0000259" key="2">
    <source>
        <dbReference type="PROSITE" id="PS50057"/>
    </source>
</evidence>
<dbReference type="Pfam" id="PF00373">
    <property type="entry name" value="FERM_M"/>
    <property type="match status" value="1"/>
</dbReference>
<reference evidence="3 4" key="1">
    <citation type="submission" date="2018-04" db="EMBL/GenBank/DDBJ databases">
        <authorList>
            <person name="Zhang X."/>
            <person name="Yuan J."/>
            <person name="Li F."/>
            <person name="Xiang J."/>
        </authorList>
    </citation>
    <scope>NUCLEOTIDE SEQUENCE [LARGE SCALE GENOMIC DNA]</scope>
    <source>
        <tissue evidence="3">Muscle</tissue>
    </source>
</reference>
<dbReference type="Gene3D" id="1.20.80.10">
    <property type="match status" value="1"/>
</dbReference>
<feature type="compositionally biased region" description="Gly residues" evidence="1">
    <location>
        <begin position="928"/>
        <end position="940"/>
    </location>
</feature>
<accession>A0A423T4T7</accession>
<name>A0A423T4T7_PENVA</name>
<feature type="region of interest" description="Disordered" evidence="1">
    <location>
        <begin position="90"/>
        <end position="134"/>
    </location>
</feature>
<gene>
    <name evidence="3" type="ORF">C7M84_010457</name>
</gene>
<dbReference type="InterPro" id="IPR018980">
    <property type="entry name" value="FERM_PH-like_C"/>
</dbReference>
<reference evidence="3 4" key="2">
    <citation type="submission" date="2019-01" db="EMBL/GenBank/DDBJ databases">
        <title>The decoding of complex shrimp genome reveals the adaptation for benthos swimmer, frequently molting mechanism and breeding impact on genome.</title>
        <authorList>
            <person name="Sun Y."/>
            <person name="Gao Y."/>
            <person name="Yu Y."/>
        </authorList>
    </citation>
    <scope>NUCLEOTIDE SEQUENCE [LARGE SCALE GENOMIC DNA]</scope>
    <source>
        <tissue evidence="3">Muscle</tissue>
    </source>
</reference>
<dbReference type="InterPro" id="IPR052074">
    <property type="entry name" value="NonRcpt_TyrProt_Phosphatase"/>
</dbReference>
<evidence type="ECO:0000313" key="4">
    <source>
        <dbReference type="Proteomes" id="UP000283509"/>
    </source>
</evidence>
<proteinExistence type="predicted"/>
<dbReference type="GO" id="GO:0009887">
    <property type="term" value="P:animal organ morphogenesis"/>
    <property type="evidence" value="ECO:0007669"/>
    <property type="project" value="UniProtKB-ARBA"/>
</dbReference>
<dbReference type="InterPro" id="IPR019749">
    <property type="entry name" value="Band_41_domain"/>
</dbReference>
<dbReference type="PANTHER" id="PTHR46900:SF2">
    <property type="entry name" value="TYROSINE-PROTEIN PHOSPHATASE NON-RECEPTOR TYPE 13"/>
    <property type="match status" value="1"/>
</dbReference>
<dbReference type="Proteomes" id="UP000283509">
    <property type="component" value="Unassembled WGS sequence"/>
</dbReference>
<comment type="caution">
    <text evidence="3">The sequence shown here is derived from an EMBL/GenBank/DDBJ whole genome shotgun (WGS) entry which is preliminary data.</text>
</comment>
<feature type="compositionally biased region" description="Basic and acidic residues" evidence="1">
    <location>
        <begin position="871"/>
        <end position="880"/>
    </location>
</feature>
<feature type="domain" description="FERM" evidence="2">
    <location>
        <begin position="429"/>
        <end position="732"/>
    </location>
</feature>
<dbReference type="SUPFAM" id="SSF47031">
    <property type="entry name" value="Second domain of FERM"/>
    <property type="match status" value="1"/>
</dbReference>
<feature type="compositionally biased region" description="Pro residues" evidence="1">
    <location>
        <begin position="93"/>
        <end position="102"/>
    </location>
</feature>
<protein>
    <recommendedName>
        <fullName evidence="2">FERM domain-containing protein</fullName>
    </recommendedName>
</protein>
<dbReference type="Gene3D" id="2.30.29.30">
    <property type="entry name" value="Pleckstrin-homology domain (PH domain)/Phosphotyrosine-binding domain (PTB)"/>
    <property type="match status" value="1"/>
</dbReference>
<dbReference type="GO" id="GO:0071944">
    <property type="term" value="C:cell periphery"/>
    <property type="evidence" value="ECO:0007669"/>
    <property type="project" value="UniProtKB-ARBA"/>
</dbReference>
<evidence type="ECO:0000313" key="3">
    <source>
        <dbReference type="EMBL" id="ROT71248.1"/>
    </source>
</evidence>
<dbReference type="Pfam" id="PF09380">
    <property type="entry name" value="FERM_C"/>
    <property type="match status" value="1"/>
</dbReference>
<feature type="compositionally biased region" description="Low complexity" evidence="1">
    <location>
        <begin position="118"/>
        <end position="133"/>
    </location>
</feature>
<dbReference type="PROSITE" id="PS50057">
    <property type="entry name" value="FERM_3"/>
    <property type="match status" value="1"/>
</dbReference>
<dbReference type="GO" id="GO:0048731">
    <property type="term" value="P:system development"/>
    <property type="evidence" value="ECO:0007669"/>
    <property type="project" value="UniProtKB-ARBA"/>
</dbReference>
<dbReference type="InterPro" id="IPR011993">
    <property type="entry name" value="PH-like_dom_sf"/>
</dbReference>